<dbReference type="InterPro" id="IPR004089">
    <property type="entry name" value="MCPsignal_dom"/>
</dbReference>
<dbReference type="CDD" id="cd06225">
    <property type="entry name" value="HAMP"/>
    <property type="match status" value="1"/>
</dbReference>
<feature type="transmembrane region" description="Helical" evidence="3">
    <location>
        <begin position="189"/>
        <end position="213"/>
    </location>
</feature>
<dbReference type="GO" id="GO:0007165">
    <property type="term" value="P:signal transduction"/>
    <property type="evidence" value="ECO:0007669"/>
    <property type="project" value="UniProtKB-KW"/>
</dbReference>
<reference evidence="6" key="1">
    <citation type="submission" date="2016-10" db="EMBL/GenBank/DDBJ databases">
        <title>Sequence of Gallionella enrichment culture.</title>
        <authorList>
            <person name="Poehlein A."/>
            <person name="Muehling M."/>
            <person name="Daniel R."/>
        </authorList>
    </citation>
    <scope>NUCLEOTIDE SEQUENCE</scope>
</reference>
<feature type="domain" description="Methyl-accepting transducer" evidence="4">
    <location>
        <begin position="269"/>
        <end position="505"/>
    </location>
</feature>
<protein>
    <submittedName>
        <fullName evidence="6">Putative methyl-accepting chemotaxis protein YoaH</fullName>
    </submittedName>
</protein>
<dbReference type="InterPro" id="IPR003660">
    <property type="entry name" value="HAMP_dom"/>
</dbReference>
<dbReference type="CDD" id="cd11386">
    <property type="entry name" value="MCP_signal"/>
    <property type="match status" value="1"/>
</dbReference>
<accession>A0A1J5SPF0</accession>
<dbReference type="Pfam" id="PF00672">
    <property type="entry name" value="HAMP"/>
    <property type="match status" value="1"/>
</dbReference>
<feature type="transmembrane region" description="Helical" evidence="3">
    <location>
        <begin position="16"/>
        <end position="34"/>
    </location>
</feature>
<keyword evidence="3" id="KW-1133">Transmembrane helix</keyword>
<dbReference type="AlphaFoldDB" id="A0A1J5SPF0"/>
<keyword evidence="1" id="KW-0807">Transducer</keyword>
<dbReference type="SMART" id="SM00283">
    <property type="entry name" value="MA"/>
    <property type="match status" value="1"/>
</dbReference>
<proteinExistence type="inferred from homology"/>
<keyword evidence="3" id="KW-0472">Membrane</keyword>
<dbReference type="Gene3D" id="3.30.450.290">
    <property type="match status" value="1"/>
</dbReference>
<gene>
    <name evidence="6" type="primary">yoaH_7</name>
    <name evidence="6" type="ORF">GALL_120620</name>
</gene>
<dbReference type="PROSITE" id="PS50111">
    <property type="entry name" value="CHEMOTAXIS_TRANSDUC_2"/>
    <property type="match status" value="1"/>
</dbReference>
<feature type="domain" description="HAMP" evidence="5">
    <location>
        <begin position="211"/>
        <end position="264"/>
    </location>
</feature>
<evidence type="ECO:0000259" key="5">
    <source>
        <dbReference type="PROSITE" id="PS50885"/>
    </source>
</evidence>
<comment type="similarity">
    <text evidence="2">Belongs to the methyl-accepting chemotaxis (MCP) protein family.</text>
</comment>
<dbReference type="SMART" id="SM00304">
    <property type="entry name" value="HAMP"/>
    <property type="match status" value="1"/>
</dbReference>
<dbReference type="SUPFAM" id="SSF58104">
    <property type="entry name" value="Methyl-accepting chemotaxis protein (MCP) signaling domain"/>
    <property type="match status" value="1"/>
</dbReference>
<name>A0A1J5SPF0_9ZZZZ</name>
<dbReference type="Gene3D" id="1.10.287.950">
    <property type="entry name" value="Methyl-accepting chemotaxis protein"/>
    <property type="match status" value="1"/>
</dbReference>
<dbReference type="PANTHER" id="PTHR32089">
    <property type="entry name" value="METHYL-ACCEPTING CHEMOTAXIS PROTEIN MCPB"/>
    <property type="match status" value="1"/>
</dbReference>
<dbReference type="Pfam" id="PF00015">
    <property type="entry name" value="MCPsignal"/>
    <property type="match status" value="1"/>
</dbReference>
<evidence type="ECO:0000256" key="1">
    <source>
        <dbReference type="ARBA" id="ARBA00023224"/>
    </source>
</evidence>
<evidence type="ECO:0000256" key="3">
    <source>
        <dbReference type="SAM" id="Phobius"/>
    </source>
</evidence>
<keyword evidence="3" id="KW-0812">Transmembrane</keyword>
<dbReference type="EMBL" id="MLJW01000047">
    <property type="protein sequence ID" value="OIR05933.1"/>
    <property type="molecule type" value="Genomic_DNA"/>
</dbReference>
<evidence type="ECO:0000259" key="4">
    <source>
        <dbReference type="PROSITE" id="PS50111"/>
    </source>
</evidence>
<organism evidence="6">
    <name type="scientific">mine drainage metagenome</name>
    <dbReference type="NCBI Taxonomy" id="410659"/>
    <lineage>
        <taxon>unclassified sequences</taxon>
        <taxon>metagenomes</taxon>
        <taxon>ecological metagenomes</taxon>
    </lineage>
</organism>
<dbReference type="FunFam" id="1.10.287.950:FF:000001">
    <property type="entry name" value="Methyl-accepting chemotaxis sensory transducer"/>
    <property type="match status" value="1"/>
</dbReference>
<evidence type="ECO:0000256" key="2">
    <source>
        <dbReference type="ARBA" id="ARBA00029447"/>
    </source>
</evidence>
<dbReference type="PROSITE" id="PS50885">
    <property type="entry name" value="HAMP"/>
    <property type="match status" value="1"/>
</dbReference>
<dbReference type="PANTHER" id="PTHR32089:SF112">
    <property type="entry name" value="LYSOZYME-LIKE PROTEIN-RELATED"/>
    <property type="match status" value="1"/>
</dbReference>
<sequence length="541" mass="58631">MNTWWSRLSLKNKLQIPIQLVLIVVLTMVQLTALDRFEEHVLEGAREKAVVSADGVINGLNLLMLNGIISQEDQRTLLVKKMGASEHVLELRVIRNKPVQDQFGPGMPSEQPVDDLDRAALSSAKQQKELLEKSGVRALRVVVPFIASKEFRGTNCLMCHTVPEGTVNGAASITLDISGEYAVVRRVSLTLWGVQIVLQIALYFIIGGLIGLVTKPAKELQRAMQTMQADGDLSRRVVVRSEDEIGQTSKAFNDLANGFHVIVTQVDGHAHQVADAARLLAQDAEQLAQSMQRQSDAAGSTSKAVEQVSASIAQVAEGTDQVARLSNESLERANRGQQSLQDMIRELARVESSVQEIADDVGKFVSNTQSITNMTQQVRDIAEQTNLLALNAAIEAARAGEQGRGFAVVADEVRKLAEKSAQSATQIDEVTQALGAQSGQVELTVQRGLAALQGSQAHIREVTSVLVEANSSVDGVNRGLENISASINRQRDASEEITRNVDRIADMASRSNDVVKRTVVAVKSMEALAANLNKTIGRFKV</sequence>
<comment type="caution">
    <text evidence="6">The sequence shown here is derived from an EMBL/GenBank/DDBJ whole genome shotgun (WGS) entry which is preliminary data.</text>
</comment>
<evidence type="ECO:0000313" key="6">
    <source>
        <dbReference type="EMBL" id="OIR05933.1"/>
    </source>
</evidence>
<dbReference type="GO" id="GO:0016020">
    <property type="term" value="C:membrane"/>
    <property type="evidence" value="ECO:0007669"/>
    <property type="project" value="InterPro"/>
</dbReference>